<comment type="similarity">
    <text evidence="2">Belongs to the autoinducer-2 exporter (AI-2E) (TC 2.A.86) family.</text>
</comment>
<feature type="transmembrane region" description="Helical" evidence="7">
    <location>
        <begin position="571"/>
        <end position="597"/>
    </location>
</feature>
<dbReference type="AlphaFoldDB" id="A0A5C6CA73"/>
<proteinExistence type="inferred from homology"/>
<feature type="transmembrane region" description="Helical" evidence="7">
    <location>
        <begin position="127"/>
        <end position="148"/>
    </location>
</feature>
<dbReference type="Proteomes" id="UP000316304">
    <property type="component" value="Unassembled WGS sequence"/>
</dbReference>
<feature type="region of interest" description="Disordered" evidence="6">
    <location>
        <begin position="1"/>
        <end position="50"/>
    </location>
</feature>
<evidence type="ECO:0000256" key="7">
    <source>
        <dbReference type="SAM" id="Phobius"/>
    </source>
</evidence>
<evidence type="ECO:0000256" key="4">
    <source>
        <dbReference type="ARBA" id="ARBA00022989"/>
    </source>
</evidence>
<evidence type="ECO:0000256" key="5">
    <source>
        <dbReference type="ARBA" id="ARBA00023136"/>
    </source>
</evidence>
<feature type="region of interest" description="Disordered" evidence="6">
    <location>
        <begin position="274"/>
        <end position="297"/>
    </location>
</feature>
<evidence type="ECO:0000256" key="6">
    <source>
        <dbReference type="SAM" id="MobiDB-lite"/>
    </source>
</evidence>
<accession>A0A5C6CA73</accession>
<comment type="caution">
    <text evidence="8">The sequence shown here is derived from an EMBL/GenBank/DDBJ whole genome shotgun (WGS) entry which is preliminary data.</text>
</comment>
<dbReference type="InterPro" id="IPR002549">
    <property type="entry name" value="AI-2E-like"/>
</dbReference>
<keyword evidence="5 7" id="KW-0472">Membrane</keyword>
<dbReference type="GO" id="GO:0016020">
    <property type="term" value="C:membrane"/>
    <property type="evidence" value="ECO:0007669"/>
    <property type="project" value="UniProtKB-SubCell"/>
</dbReference>
<feature type="transmembrane region" description="Helical" evidence="7">
    <location>
        <begin position="89"/>
        <end position="106"/>
    </location>
</feature>
<dbReference type="PANTHER" id="PTHR21716:SF4">
    <property type="entry name" value="TRANSMEMBRANE PROTEIN 245"/>
    <property type="match status" value="1"/>
</dbReference>
<protein>
    <submittedName>
        <fullName evidence="8">Putative inner membrane protein</fullName>
    </submittedName>
</protein>
<reference evidence="8 9" key="1">
    <citation type="submission" date="2019-02" db="EMBL/GenBank/DDBJ databases">
        <title>Deep-cultivation of Planctomycetes and their phenomic and genomic characterization uncovers novel biology.</title>
        <authorList>
            <person name="Wiegand S."/>
            <person name="Jogler M."/>
            <person name="Boedeker C."/>
            <person name="Pinto D."/>
            <person name="Vollmers J."/>
            <person name="Rivas-Marin E."/>
            <person name="Kohn T."/>
            <person name="Peeters S.H."/>
            <person name="Heuer A."/>
            <person name="Rast P."/>
            <person name="Oberbeckmann S."/>
            <person name="Bunk B."/>
            <person name="Jeske O."/>
            <person name="Meyerdierks A."/>
            <person name="Storesund J.E."/>
            <person name="Kallscheuer N."/>
            <person name="Luecker S."/>
            <person name="Lage O.M."/>
            <person name="Pohl T."/>
            <person name="Merkel B.J."/>
            <person name="Hornburger P."/>
            <person name="Mueller R.-W."/>
            <person name="Bruemmer F."/>
            <person name="Labrenz M."/>
            <person name="Spormann A.M."/>
            <person name="Op Den Camp H."/>
            <person name="Overmann J."/>
            <person name="Amann R."/>
            <person name="Jetten M.S.M."/>
            <person name="Mascher T."/>
            <person name="Medema M.H."/>
            <person name="Devos D.P."/>
            <person name="Kaster A.-K."/>
            <person name="Ovreas L."/>
            <person name="Rohde M."/>
            <person name="Galperin M.Y."/>
            <person name="Jogler C."/>
        </authorList>
    </citation>
    <scope>NUCLEOTIDE SEQUENCE [LARGE SCALE GENOMIC DNA]</scope>
    <source>
        <strain evidence="8 9">Pla52o</strain>
    </source>
</reference>
<feature type="compositionally biased region" description="Low complexity" evidence="6">
    <location>
        <begin position="9"/>
        <end position="50"/>
    </location>
</feature>
<dbReference type="Pfam" id="PF01594">
    <property type="entry name" value="AI-2E_transport"/>
    <property type="match status" value="2"/>
</dbReference>
<evidence type="ECO:0000313" key="8">
    <source>
        <dbReference type="EMBL" id="TWU21098.1"/>
    </source>
</evidence>
<name>A0A5C6CA73_9BACT</name>
<evidence type="ECO:0000256" key="1">
    <source>
        <dbReference type="ARBA" id="ARBA00004141"/>
    </source>
</evidence>
<dbReference type="RefSeq" id="WP_231612473.1">
    <property type="nucleotide sequence ID" value="NZ_SJPT01000007.1"/>
</dbReference>
<keyword evidence="4 7" id="KW-1133">Transmembrane helix</keyword>
<evidence type="ECO:0000256" key="3">
    <source>
        <dbReference type="ARBA" id="ARBA00022692"/>
    </source>
</evidence>
<evidence type="ECO:0000256" key="2">
    <source>
        <dbReference type="ARBA" id="ARBA00009773"/>
    </source>
</evidence>
<dbReference type="PANTHER" id="PTHR21716">
    <property type="entry name" value="TRANSMEMBRANE PROTEIN"/>
    <property type="match status" value="1"/>
</dbReference>
<feature type="compositionally biased region" description="Low complexity" evidence="6">
    <location>
        <begin position="286"/>
        <end position="297"/>
    </location>
</feature>
<evidence type="ECO:0000313" key="9">
    <source>
        <dbReference type="Proteomes" id="UP000316304"/>
    </source>
</evidence>
<feature type="transmembrane region" description="Helical" evidence="7">
    <location>
        <begin position="421"/>
        <end position="449"/>
    </location>
</feature>
<sequence length="623" mass="66763">MTKRRTKNSTSPSPQTASSSTASSARAEPAGEPSESSGTDSSSTAPRTTATPKALLERLPSLSRILSVLMLLLGIFAVGALFYKVMAGFFVPLFLAALLVVIFRPVHDWIYRQSGGKPRLAAASTTLMILMMVLLPITVVLSVATSQFTAMVSQMNFNDLTAALDRARDQFGISLPHAEKFRRLDELTDSLDESNLSRDRLGALNPETPMAVFLQEWSDIVEPSENREEILQNIAEAKALVGHLQAEVDGPVTAAAAADIAIARLDELENSLQREAGQDGAPPRLADASAVATADSRAAMPKSLAAMDHAETDDPASDSINDSAAEPTNDPAEPSGVLEPGATSLERLNVEEQFHRQSVIASAAIRSWMQTLLGGTLRSQVRLIANPSAEDFKSLLSRGRESLQPRFVSLTSATGNYLGKIVVGLLVLVIAVYFFLIDGAAMIGTLMRLSPLDDHYERRLLLEFDRTSRAVVLASVLSAIVQGILGGLGYYVLGFESVVLLFLATTLMSLVPFLGAASVWVPCVVWLGMVEQRWTAAIVLALYGALVISSIDNVIKVYVLHGRSQLHPLFALLSVLGGVKVFGPIGILVGPMVVVFLQTLLEILNHELDETSTATAMTDTAGD</sequence>
<gene>
    <name evidence="8" type="ORF">Pla52o_41310</name>
</gene>
<feature type="region of interest" description="Disordered" evidence="6">
    <location>
        <begin position="309"/>
        <end position="340"/>
    </location>
</feature>
<feature type="transmembrane region" description="Helical" evidence="7">
    <location>
        <begin position="470"/>
        <end position="493"/>
    </location>
</feature>
<keyword evidence="3 7" id="KW-0812">Transmembrane</keyword>
<keyword evidence="9" id="KW-1185">Reference proteome</keyword>
<organism evidence="8 9">
    <name type="scientific">Novipirellula galeiformis</name>
    <dbReference type="NCBI Taxonomy" id="2528004"/>
    <lineage>
        <taxon>Bacteria</taxon>
        <taxon>Pseudomonadati</taxon>
        <taxon>Planctomycetota</taxon>
        <taxon>Planctomycetia</taxon>
        <taxon>Pirellulales</taxon>
        <taxon>Pirellulaceae</taxon>
        <taxon>Novipirellula</taxon>
    </lineage>
</organism>
<feature type="transmembrane region" description="Helical" evidence="7">
    <location>
        <begin position="499"/>
        <end position="527"/>
    </location>
</feature>
<feature type="transmembrane region" description="Helical" evidence="7">
    <location>
        <begin position="534"/>
        <end position="551"/>
    </location>
</feature>
<dbReference type="EMBL" id="SJPT01000007">
    <property type="protein sequence ID" value="TWU21098.1"/>
    <property type="molecule type" value="Genomic_DNA"/>
</dbReference>
<comment type="subcellular location">
    <subcellularLocation>
        <location evidence="1">Membrane</location>
        <topology evidence="1">Multi-pass membrane protein</topology>
    </subcellularLocation>
</comment>